<dbReference type="InParanoid" id="A0A423PUV9"/>
<dbReference type="Pfam" id="PF19289">
    <property type="entry name" value="PmbA_TldD_3rd"/>
    <property type="match status" value="1"/>
</dbReference>
<dbReference type="EMBL" id="AYKG01000015">
    <property type="protein sequence ID" value="ROO29387.1"/>
    <property type="molecule type" value="Genomic_DNA"/>
</dbReference>
<dbReference type="AlphaFoldDB" id="A0A423PUV9"/>
<dbReference type="Pfam" id="PF01523">
    <property type="entry name" value="PmbA_TldD_1st"/>
    <property type="match status" value="1"/>
</dbReference>
<dbReference type="InterPro" id="IPR047657">
    <property type="entry name" value="PmbA"/>
</dbReference>
<dbReference type="InterPro" id="IPR036059">
    <property type="entry name" value="TldD/PmbA_sf"/>
</dbReference>
<dbReference type="InterPro" id="IPR045569">
    <property type="entry name" value="Metalloprtase-TldD/E_C"/>
</dbReference>
<keyword evidence="7" id="KW-1185">Reference proteome</keyword>
<sequence>MATDTELTAAWRDLPERDTLEASICDMLAQAKRLGADAAEASLSASRALSVSVRDGRREALDFEGDRTASITVYRATGDGQSKGQASGSASTTDLSSAGLTQALESAFTIARFTEADPYAGLADADLMAGEPPDMGLYNPWPITAAEAEAMAGEIEQAALGYDERITQTEGATVATQDAISAYANSHGFIGIEQASRHVLSCSAIARDADGGMQREIAFSQARRAQDLEASAAIGRLASQRAIDRLGARSATTGSYSVVFTPRVARGLWGHLLGAISGGPLYRDASFLKDAIDTQIANPALTITQHPHRRHGLASAGFDGDGVATRDRTLVADGILRGYVLSAYSARRLGLPPTGNAGGVFNIDIAPGADSFEALVANMGTGLVVTELMGQGVNLVNGDYSRGAAGWWVENGQLAYPVENATIAGNLADMYRGITLGNDVDRTAALATPSVRIERMTVAG</sequence>
<feature type="region of interest" description="Disordered" evidence="2">
    <location>
        <begin position="75"/>
        <end position="94"/>
    </location>
</feature>
<proteinExistence type="inferred from homology"/>
<reference evidence="6 7" key="1">
    <citation type="submission" date="2013-10" db="EMBL/GenBank/DDBJ databases">
        <title>Salinisphaera japonica YTM-1 Genome Sequencing.</title>
        <authorList>
            <person name="Lai Q."/>
            <person name="Li C."/>
            <person name="Shao Z."/>
        </authorList>
    </citation>
    <scope>NUCLEOTIDE SEQUENCE [LARGE SCALE GENOMIC DNA]</scope>
    <source>
        <strain evidence="6 7">YTM-1</strain>
    </source>
</reference>
<dbReference type="InterPro" id="IPR035068">
    <property type="entry name" value="TldD/PmbA_N"/>
</dbReference>
<dbReference type="RefSeq" id="WP_123657805.1">
    <property type="nucleotide sequence ID" value="NZ_AYKG01000015.1"/>
</dbReference>
<evidence type="ECO:0000256" key="1">
    <source>
        <dbReference type="ARBA" id="ARBA00005836"/>
    </source>
</evidence>
<dbReference type="InterPro" id="IPR002510">
    <property type="entry name" value="Metalloprtase-TldD/E_N"/>
</dbReference>
<evidence type="ECO:0000256" key="2">
    <source>
        <dbReference type="SAM" id="MobiDB-lite"/>
    </source>
</evidence>
<protein>
    <submittedName>
        <fullName evidence="6">Peptidase C69</fullName>
    </submittedName>
</protein>
<dbReference type="Proteomes" id="UP000285310">
    <property type="component" value="Unassembled WGS sequence"/>
</dbReference>
<evidence type="ECO:0000259" key="3">
    <source>
        <dbReference type="Pfam" id="PF01523"/>
    </source>
</evidence>
<evidence type="ECO:0000259" key="5">
    <source>
        <dbReference type="Pfam" id="PF19290"/>
    </source>
</evidence>
<dbReference type="GO" id="GO:0005829">
    <property type="term" value="C:cytosol"/>
    <property type="evidence" value="ECO:0007669"/>
    <property type="project" value="TreeGrafter"/>
</dbReference>
<dbReference type="Gene3D" id="3.30.2290.10">
    <property type="entry name" value="PmbA/TldD superfamily"/>
    <property type="match status" value="1"/>
</dbReference>
<name>A0A423PUV9_9GAMM</name>
<accession>A0A423PUV9</accession>
<dbReference type="GO" id="GO:0006508">
    <property type="term" value="P:proteolysis"/>
    <property type="evidence" value="ECO:0007669"/>
    <property type="project" value="InterPro"/>
</dbReference>
<dbReference type="FunCoup" id="A0A423PUV9">
    <property type="interactions" value="166"/>
</dbReference>
<feature type="domain" description="Metalloprotease TldD/E central" evidence="5">
    <location>
        <begin position="139"/>
        <end position="246"/>
    </location>
</feature>
<dbReference type="Pfam" id="PF19290">
    <property type="entry name" value="PmbA_TldD_2nd"/>
    <property type="match status" value="1"/>
</dbReference>
<dbReference type="InterPro" id="IPR045570">
    <property type="entry name" value="Metalloprtase-TldD/E_cen_dom"/>
</dbReference>
<gene>
    <name evidence="6" type="ORF">SAJA_06370</name>
</gene>
<comment type="caution">
    <text evidence="6">The sequence shown here is derived from an EMBL/GenBank/DDBJ whole genome shotgun (WGS) entry which is preliminary data.</text>
</comment>
<evidence type="ECO:0000313" key="7">
    <source>
        <dbReference type="Proteomes" id="UP000285310"/>
    </source>
</evidence>
<dbReference type="PANTHER" id="PTHR43421:SF1">
    <property type="entry name" value="METALLOPROTEASE PMBA"/>
    <property type="match status" value="1"/>
</dbReference>
<organism evidence="6 7">
    <name type="scientific">Salinisphaera japonica YTM-1</name>
    <dbReference type="NCBI Taxonomy" id="1209778"/>
    <lineage>
        <taxon>Bacteria</taxon>
        <taxon>Pseudomonadati</taxon>
        <taxon>Pseudomonadota</taxon>
        <taxon>Gammaproteobacteria</taxon>
        <taxon>Salinisphaerales</taxon>
        <taxon>Salinisphaeraceae</taxon>
        <taxon>Salinisphaera</taxon>
    </lineage>
</organism>
<dbReference type="SUPFAM" id="SSF111283">
    <property type="entry name" value="Putative modulator of DNA gyrase, PmbA/TldD"/>
    <property type="match status" value="1"/>
</dbReference>
<dbReference type="OrthoDB" id="9803618at2"/>
<dbReference type="PANTHER" id="PTHR43421">
    <property type="entry name" value="METALLOPROTEASE PMBA"/>
    <property type="match status" value="1"/>
</dbReference>
<comment type="similarity">
    <text evidence="1">Belongs to the peptidase U62 family.</text>
</comment>
<evidence type="ECO:0000313" key="6">
    <source>
        <dbReference type="EMBL" id="ROO29387.1"/>
    </source>
</evidence>
<feature type="domain" description="Metalloprotease TldD/E C-terminal" evidence="4">
    <location>
        <begin position="253"/>
        <end position="460"/>
    </location>
</feature>
<evidence type="ECO:0000259" key="4">
    <source>
        <dbReference type="Pfam" id="PF19289"/>
    </source>
</evidence>
<feature type="compositionally biased region" description="Low complexity" evidence="2">
    <location>
        <begin position="78"/>
        <end position="91"/>
    </location>
</feature>
<feature type="domain" description="Metalloprotease TldD/E N-terminal" evidence="3">
    <location>
        <begin position="39"/>
        <end position="111"/>
    </location>
</feature>
<dbReference type="GO" id="GO:0008237">
    <property type="term" value="F:metallopeptidase activity"/>
    <property type="evidence" value="ECO:0007669"/>
    <property type="project" value="InterPro"/>
</dbReference>